<dbReference type="Pfam" id="PF03140">
    <property type="entry name" value="DUF247"/>
    <property type="match status" value="1"/>
</dbReference>
<dbReference type="PANTHER" id="PTHR31170:SF23">
    <property type="match status" value="1"/>
</dbReference>
<feature type="transmembrane region" description="Helical" evidence="1">
    <location>
        <begin position="396"/>
        <end position="417"/>
    </location>
</feature>
<keyword evidence="1" id="KW-0472">Membrane</keyword>
<gene>
    <name evidence="2" type="ORF">PIB30_057084</name>
</gene>
<dbReference type="EMBL" id="JASCZI010091084">
    <property type="protein sequence ID" value="MED6148864.1"/>
    <property type="molecule type" value="Genomic_DNA"/>
</dbReference>
<dbReference type="InterPro" id="IPR004158">
    <property type="entry name" value="DUF247_pln"/>
</dbReference>
<name>A0ABU6TKE6_9FABA</name>
<evidence type="ECO:0000256" key="1">
    <source>
        <dbReference type="SAM" id="Phobius"/>
    </source>
</evidence>
<dbReference type="Proteomes" id="UP001341840">
    <property type="component" value="Unassembled WGS sequence"/>
</dbReference>
<organism evidence="2 3">
    <name type="scientific">Stylosanthes scabra</name>
    <dbReference type="NCBI Taxonomy" id="79078"/>
    <lineage>
        <taxon>Eukaryota</taxon>
        <taxon>Viridiplantae</taxon>
        <taxon>Streptophyta</taxon>
        <taxon>Embryophyta</taxon>
        <taxon>Tracheophyta</taxon>
        <taxon>Spermatophyta</taxon>
        <taxon>Magnoliopsida</taxon>
        <taxon>eudicotyledons</taxon>
        <taxon>Gunneridae</taxon>
        <taxon>Pentapetalae</taxon>
        <taxon>rosids</taxon>
        <taxon>fabids</taxon>
        <taxon>Fabales</taxon>
        <taxon>Fabaceae</taxon>
        <taxon>Papilionoideae</taxon>
        <taxon>50 kb inversion clade</taxon>
        <taxon>dalbergioids sensu lato</taxon>
        <taxon>Dalbergieae</taxon>
        <taxon>Pterocarpus clade</taxon>
        <taxon>Stylosanthes</taxon>
    </lineage>
</organism>
<evidence type="ECO:0000313" key="3">
    <source>
        <dbReference type="Proteomes" id="UP001341840"/>
    </source>
</evidence>
<keyword evidence="3" id="KW-1185">Reference proteome</keyword>
<reference evidence="2 3" key="1">
    <citation type="journal article" date="2023" name="Plants (Basel)">
        <title>Bridging the Gap: Combining Genomics and Transcriptomics Approaches to Understand Stylosanthes scabra, an Orphan Legume from the Brazilian Caatinga.</title>
        <authorList>
            <person name="Ferreira-Neto J.R.C."/>
            <person name="da Silva M.D."/>
            <person name="Binneck E."/>
            <person name="de Melo N.F."/>
            <person name="da Silva R.H."/>
            <person name="de Melo A.L.T.M."/>
            <person name="Pandolfi V."/>
            <person name="Bustamante F.O."/>
            <person name="Brasileiro-Vidal A.C."/>
            <person name="Benko-Iseppon A.M."/>
        </authorList>
    </citation>
    <scope>NUCLEOTIDE SEQUENCE [LARGE SCALE GENOMIC DNA]</scope>
    <source>
        <tissue evidence="2">Leaves</tissue>
    </source>
</reference>
<proteinExistence type="predicted"/>
<accession>A0ABU6TKE6</accession>
<dbReference type="PANTHER" id="PTHR31170">
    <property type="entry name" value="BNAC04G53230D PROTEIN"/>
    <property type="match status" value="1"/>
</dbReference>
<keyword evidence="1" id="KW-0812">Transmembrane</keyword>
<protein>
    <submittedName>
        <fullName evidence="2">Uncharacterized protein</fullName>
    </submittedName>
</protein>
<sequence>MENEDDVTIELQALLDKDPPIETKRCSIYKVPDQIRQLNVEAYIPNEVSIGPLHHGDPRRQKMEDHKIFYYKHFIQRSSASLPELVSCVRKLEPQIRACYSEKINLTAEEFVKLILVDSAFIIELFYRCQYTGDDVIVSFQPWLLIMIKYDLILLDNQLPFFVLEKLYNLAFTLHLNGGHESSFRHLAFGFFASIFIDEPPEPADDSNILHFTDLIRCMYLKQPPCSREDKKLALSYSANELAEAGVKFIVNKPSPNHGCMLDLEFKNGTLKIPHIEVNDGTEIWLRNVVALEQFYYPQEHYIFDYVRFIGQLINAKKDAGVLIKAGIIDYIIGDGNDQSSVAKLFNDIRKNIVVTSTNVDYLQICDDLNAYYNHPWHSKMATLRRDYFTTPWKTVASIAGIVLLILTVIQTICSLLQV</sequence>
<keyword evidence="1" id="KW-1133">Transmembrane helix</keyword>
<comment type="caution">
    <text evidence="2">The sequence shown here is derived from an EMBL/GenBank/DDBJ whole genome shotgun (WGS) entry which is preliminary data.</text>
</comment>
<evidence type="ECO:0000313" key="2">
    <source>
        <dbReference type="EMBL" id="MED6148864.1"/>
    </source>
</evidence>